<keyword evidence="6" id="KW-1185">Reference proteome</keyword>
<dbReference type="Gene3D" id="1.20.120.710">
    <property type="entry name" value="Haloacid dehalogenase hydrolase-like domain"/>
    <property type="match status" value="1"/>
</dbReference>
<dbReference type="InterPro" id="IPR006439">
    <property type="entry name" value="HAD-SF_hydro_IA"/>
</dbReference>
<keyword evidence="4" id="KW-0460">Magnesium</keyword>
<evidence type="ECO:0000256" key="2">
    <source>
        <dbReference type="ARBA" id="ARBA00022723"/>
    </source>
</evidence>
<keyword evidence="2" id="KW-0479">Metal-binding</keyword>
<dbReference type="Pfam" id="PF00702">
    <property type="entry name" value="Hydrolase"/>
    <property type="match status" value="1"/>
</dbReference>
<dbReference type="RefSeq" id="WP_100704839.1">
    <property type="nucleotide sequence ID" value="NZ_NPDL01000004.1"/>
</dbReference>
<name>A0A2M9XHG1_9LEPT</name>
<dbReference type="InterPro" id="IPR051400">
    <property type="entry name" value="HAD-like_hydrolase"/>
</dbReference>
<dbReference type="Gene3D" id="3.40.50.1000">
    <property type="entry name" value="HAD superfamily/HAD-like"/>
    <property type="match status" value="1"/>
</dbReference>
<protein>
    <submittedName>
        <fullName evidence="5">Hydrolase</fullName>
    </submittedName>
</protein>
<dbReference type="Proteomes" id="UP000232196">
    <property type="component" value="Unassembled WGS sequence"/>
</dbReference>
<organism evidence="5 6">
    <name type="scientific">Leptospira hartskeerlii</name>
    <dbReference type="NCBI Taxonomy" id="2023177"/>
    <lineage>
        <taxon>Bacteria</taxon>
        <taxon>Pseudomonadati</taxon>
        <taxon>Spirochaetota</taxon>
        <taxon>Spirochaetia</taxon>
        <taxon>Leptospirales</taxon>
        <taxon>Leptospiraceae</taxon>
        <taxon>Leptospira</taxon>
    </lineage>
</organism>
<dbReference type="SFLD" id="SFLDG01129">
    <property type="entry name" value="C1.5:_HAD__Beta-PGM__Phosphata"/>
    <property type="match status" value="1"/>
</dbReference>
<dbReference type="NCBIfam" id="TIGR01549">
    <property type="entry name" value="HAD-SF-IA-v1"/>
    <property type="match status" value="1"/>
</dbReference>
<dbReference type="GO" id="GO:0046872">
    <property type="term" value="F:metal ion binding"/>
    <property type="evidence" value="ECO:0007669"/>
    <property type="project" value="UniProtKB-KW"/>
</dbReference>
<dbReference type="InterPro" id="IPR023214">
    <property type="entry name" value="HAD_sf"/>
</dbReference>
<gene>
    <name evidence="5" type="ORF">CH357_00555</name>
</gene>
<dbReference type="InterPro" id="IPR036412">
    <property type="entry name" value="HAD-like_sf"/>
</dbReference>
<evidence type="ECO:0000256" key="4">
    <source>
        <dbReference type="ARBA" id="ARBA00022842"/>
    </source>
</evidence>
<accession>A0A2M9XHG1</accession>
<dbReference type="GO" id="GO:0044281">
    <property type="term" value="P:small molecule metabolic process"/>
    <property type="evidence" value="ECO:0007669"/>
    <property type="project" value="UniProtKB-ARBA"/>
</dbReference>
<dbReference type="AlphaFoldDB" id="A0A2M9XHG1"/>
<evidence type="ECO:0000256" key="1">
    <source>
        <dbReference type="ARBA" id="ARBA00001946"/>
    </source>
</evidence>
<dbReference type="SUPFAM" id="SSF56784">
    <property type="entry name" value="HAD-like"/>
    <property type="match status" value="1"/>
</dbReference>
<comment type="cofactor">
    <cofactor evidence="1">
        <name>Mg(2+)</name>
        <dbReference type="ChEBI" id="CHEBI:18420"/>
    </cofactor>
</comment>
<dbReference type="PANTHER" id="PTHR46470">
    <property type="entry name" value="N-ACYLNEURAMINATE-9-PHOSPHATASE"/>
    <property type="match status" value="1"/>
</dbReference>
<comment type="caution">
    <text evidence="5">The sequence shown here is derived from an EMBL/GenBank/DDBJ whole genome shotgun (WGS) entry which is preliminary data.</text>
</comment>
<evidence type="ECO:0000313" key="5">
    <source>
        <dbReference type="EMBL" id="PJZ27089.1"/>
    </source>
</evidence>
<dbReference type="SFLD" id="SFLDS00003">
    <property type="entry name" value="Haloacid_Dehalogenase"/>
    <property type="match status" value="1"/>
</dbReference>
<dbReference type="PANTHER" id="PTHR46470:SF2">
    <property type="entry name" value="GLYCERALDEHYDE 3-PHOSPHATE PHOSPHATASE"/>
    <property type="match status" value="1"/>
</dbReference>
<dbReference type="EMBL" id="NPDN01000001">
    <property type="protein sequence ID" value="PJZ27089.1"/>
    <property type="molecule type" value="Genomic_DNA"/>
</dbReference>
<evidence type="ECO:0000313" key="6">
    <source>
        <dbReference type="Proteomes" id="UP000232196"/>
    </source>
</evidence>
<reference evidence="5 6" key="1">
    <citation type="submission" date="2017-07" db="EMBL/GenBank/DDBJ databases">
        <title>Leptospira spp. isolated from tropical soils.</title>
        <authorList>
            <person name="Thibeaux R."/>
            <person name="Iraola G."/>
            <person name="Ferres I."/>
            <person name="Bierque E."/>
            <person name="Girault D."/>
            <person name="Soupe-Gilbert M.-E."/>
            <person name="Picardeau M."/>
            <person name="Goarant C."/>
        </authorList>
    </citation>
    <scope>NUCLEOTIDE SEQUENCE [LARGE SCALE GENOMIC DNA]</scope>
    <source>
        <strain evidence="5 6">MCA1-C-A1</strain>
    </source>
</reference>
<dbReference type="GO" id="GO:0016791">
    <property type="term" value="F:phosphatase activity"/>
    <property type="evidence" value="ECO:0007669"/>
    <property type="project" value="TreeGrafter"/>
</dbReference>
<keyword evidence="3 5" id="KW-0378">Hydrolase</keyword>
<evidence type="ECO:0000256" key="3">
    <source>
        <dbReference type="ARBA" id="ARBA00022801"/>
    </source>
</evidence>
<sequence length="250" mass="28258">MAVLLDLDNTVFDSIGIYEFTIREMEKKAKGLGFSSSKEFKKAYDAVRVEVKKELPNNPVNRLRILYFKKMSELLFGKLDPSFVLKLDSQYFGFFLQGIKDWKKKNATEFKKILSLLRALQEVQDLVIITNESLRTQLLKLSVLFPKDIQYKLVTSEECGAEKPSALIFNKALLGVDPKKSYIIGDSLKDDVGGGLSFGLEAFYLKSPISSAKTKSVLEKKSLEGKEYWESPDLSTALNYILSLEKGIVL</sequence>
<dbReference type="OrthoDB" id="9794086at2"/>
<proteinExistence type="predicted"/>